<protein>
    <submittedName>
        <fullName evidence="1">Uncharacterized protein</fullName>
    </submittedName>
</protein>
<gene>
    <name evidence="1" type="ORF">NIES593_13295</name>
</gene>
<evidence type="ECO:0000313" key="1">
    <source>
        <dbReference type="EMBL" id="OKH22171.1"/>
    </source>
</evidence>
<dbReference type="STRING" id="1921803.NIES593_13295"/>
<accession>A0A1U7HF48</accession>
<evidence type="ECO:0000313" key="2">
    <source>
        <dbReference type="Proteomes" id="UP000186868"/>
    </source>
</evidence>
<organism evidence="1 2">
    <name type="scientific">Hydrococcus rivularis NIES-593</name>
    <dbReference type="NCBI Taxonomy" id="1921803"/>
    <lineage>
        <taxon>Bacteria</taxon>
        <taxon>Bacillati</taxon>
        <taxon>Cyanobacteriota</taxon>
        <taxon>Cyanophyceae</taxon>
        <taxon>Pleurocapsales</taxon>
        <taxon>Hydrococcaceae</taxon>
        <taxon>Hydrococcus</taxon>
    </lineage>
</organism>
<dbReference type="EMBL" id="MRCB01000015">
    <property type="protein sequence ID" value="OKH22171.1"/>
    <property type="molecule type" value="Genomic_DNA"/>
</dbReference>
<name>A0A1U7HF48_9CYAN</name>
<keyword evidence="2" id="KW-1185">Reference proteome</keyword>
<dbReference type="RefSeq" id="WP_073600047.1">
    <property type="nucleotide sequence ID" value="NZ_MRCB01000015.1"/>
</dbReference>
<comment type="caution">
    <text evidence="1">The sequence shown here is derived from an EMBL/GenBank/DDBJ whole genome shotgun (WGS) entry which is preliminary data.</text>
</comment>
<sequence>MTYTTQQLIQILEQELRATWRGERILLSSAERIDNPVIAKAIDLQKVGKVFAYQDFRRQIHAYQRQHQVSGIIWRECTYSGKSIRYPELHNQLIPVPGDKEILMAAKETVLEFWREMTQEMNFWLAASRHRPITPESVEEFMQEAEWAEIDAAQTELFLGLCWGNPQEYQYLWAKPNSGCHRIIAAISEPSSIKV</sequence>
<reference evidence="1 2" key="1">
    <citation type="submission" date="2016-11" db="EMBL/GenBank/DDBJ databases">
        <title>Draft Genome Sequences of Nine Cyanobacterial Strains from Diverse Habitats.</title>
        <authorList>
            <person name="Zhu T."/>
            <person name="Hou S."/>
            <person name="Lu X."/>
            <person name="Hess W.R."/>
        </authorList>
    </citation>
    <scope>NUCLEOTIDE SEQUENCE [LARGE SCALE GENOMIC DNA]</scope>
    <source>
        <strain evidence="1 2">NIES-593</strain>
    </source>
</reference>
<proteinExistence type="predicted"/>
<dbReference type="AlphaFoldDB" id="A0A1U7HF48"/>
<dbReference type="Proteomes" id="UP000186868">
    <property type="component" value="Unassembled WGS sequence"/>
</dbReference>
<dbReference type="OrthoDB" id="483169at2"/>